<sequence>MIDLHCHMLPGIDDGPKTMGQSIAMARHAVSHGMRFCVVTPHIHTGWYDNDCDSIRVSYQAFQQALTVEHIALQVGMAAEVRVDAHLPGLIEASKIPFIGTWDGRRALLIEFPHDHLPAGSEALVRWLLDRDILPVIAHPERNRAIVRQSGRLAPFVELGCLLQITASSLTGLFGPDVRQCAISLVRQGLVTFMASDAHNLEKRTPNMRPGLNSLEALIGKDKASELVDANPRKLLGLEEVFSM</sequence>
<dbReference type="PANTHER" id="PTHR39181:SF1">
    <property type="entry name" value="TYROSINE-PROTEIN PHOSPHATASE YWQE"/>
    <property type="match status" value="1"/>
</dbReference>
<dbReference type="SUPFAM" id="SSF89550">
    <property type="entry name" value="PHP domain-like"/>
    <property type="match status" value="1"/>
</dbReference>
<evidence type="ECO:0000256" key="2">
    <source>
        <dbReference type="ARBA" id="ARBA00013064"/>
    </source>
</evidence>
<evidence type="ECO:0000313" key="6">
    <source>
        <dbReference type="Proteomes" id="UP000249396"/>
    </source>
</evidence>
<evidence type="ECO:0000256" key="1">
    <source>
        <dbReference type="ARBA" id="ARBA00005750"/>
    </source>
</evidence>
<dbReference type="Gene3D" id="3.20.20.140">
    <property type="entry name" value="Metal-dependent hydrolases"/>
    <property type="match status" value="1"/>
</dbReference>
<dbReference type="GO" id="GO:0004725">
    <property type="term" value="F:protein tyrosine phosphatase activity"/>
    <property type="evidence" value="ECO:0007669"/>
    <property type="project" value="UniProtKB-EC"/>
</dbReference>
<dbReference type="InterPro" id="IPR016667">
    <property type="entry name" value="Caps_polysacc_synth_CpsB/CapC"/>
</dbReference>
<organism evidence="5 6">
    <name type="scientific">Candidatus Methylumidiphilus alinenensis</name>
    <dbReference type="NCBI Taxonomy" id="2202197"/>
    <lineage>
        <taxon>Bacteria</taxon>
        <taxon>Pseudomonadati</taxon>
        <taxon>Pseudomonadota</taxon>
        <taxon>Gammaproteobacteria</taxon>
        <taxon>Methylococcales</taxon>
        <taxon>Candidatus Methylumidiphilus</taxon>
    </lineage>
</organism>
<comment type="caution">
    <text evidence="5">The sequence shown here is derived from an EMBL/GenBank/DDBJ whole genome shotgun (WGS) entry which is preliminary data.</text>
</comment>
<dbReference type="AlphaFoldDB" id="A0A2W4T3M7"/>
<dbReference type="Proteomes" id="UP000249396">
    <property type="component" value="Unassembled WGS sequence"/>
</dbReference>
<dbReference type="InterPro" id="IPR016195">
    <property type="entry name" value="Pol/histidinol_Pase-like"/>
</dbReference>
<accession>A0A2W4T3M7</accession>
<protein>
    <recommendedName>
        <fullName evidence="2">protein-tyrosine-phosphatase</fullName>
        <ecNumber evidence="2">3.1.3.48</ecNumber>
    </recommendedName>
</protein>
<comment type="similarity">
    <text evidence="1">Belongs to the metallo-dependent hydrolases superfamily. CpsB/CapC family.</text>
</comment>
<dbReference type="EC" id="3.1.3.48" evidence="2"/>
<dbReference type="Pfam" id="PF19567">
    <property type="entry name" value="CpsB_CapC"/>
    <property type="match status" value="1"/>
</dbReference>
<gene>
    <name evidence="5" type="ORF">DM484_07240</name>
</gene>
<proteinExistence type="inferred from homology"/>
<evidence type="ECO:0000256" key="4">
    <source>
        <dbReference type="ARBA" id="ARBA00051722"/>
    </source>
</evidence>
<reference evidence="5 6" key="1">
    <citation type="journal article" date="2018" name="Aquat. Microb. Ecol.">
        <title>Gammaproteobacterial methanotrophs dominate.</title>
        <authorList>
            <person name="Rissanen A.J."/>
            <person name="Saarenheimo J."/>
            <person name="Tiirola M."/>
            <person name="Peura S."/>
            <person name="Aalto S.L."/>
            <person name="Karvinen A."/>
            <person name="Nykanen H."/>
        </authorList>
    </citation>
    <scope>NUCLEOTIDE SEQUENCE [LARGE SCALE GENOMIC DNA]</scope>
    <source>
        <strain evidence="5">AMbin10</strain>
    </source>
</reference>
<dbReference type="GO" id="GO:0030145">
    <property type="term" value="F:manganese ion binding"/>
    <property type="evidence" value="ECO:0007669"/>
    <property type="project" value="InterPro"/>
</dbReference>
<comment type="catalytic activity">
    <reaction evidence="4">
        <text>O-phospho-L-tyrosyl-[protein] + H2O = L-tyrosyl-[protein] + phosphate</text>
        <dbReference type="Rhea" id="RHEA:10684"/>
        <dbReference type="Rhea" id="RHEA-COMP:10136"/>
        <dbReference type="Rhea" id="RHEA-COMP:20101"/>
        <dbReference type="ChEBI" id="CHEBI:15377"/>
        <dbReference type="ChEBI" id="CHEBI:43474"/>
        <dbReference type="ChEBI" id="CHEBI:46858"/>
        <dbReference type="ChEBI" id="CHEBI:61978"/>
        <dbReference type="EC" id="3.1.3.48"/>
    </reaction>
</comment>
<dbReference type="PANTHER" id="PTHR39181">
    <property type="entry name" value="TYROSINE-PROTEIN PHOSPHATASE YWQE"/>
    <property type="match status" value="1"/>
</dbReference>
<evidence type="ECO:0000313" key="5">
    <source>
        <dbReference type="EMBL" id="PZN81990.1"/>
    </source>
</evidence>
<dbReference type="EMBL" id="QJPH01000241">
    <property type="protein sequence ID" value="PZN81990.1"/>
    <property type="molecule type" value="Genomic_DNA"/>
</dbReference>
<dbReference type="PIRSF" id="PIRSF016557">
    <property type="entry name" value="Caps_synth_CpsB"/>
    <property type="match status" value="1"/>
</dbReference>
<name>A0A2W4T3M7_9GAMM</name>
<keyword evidence="3" id="KW-0378">Hydrolase</keyword>
<evidence type="ECO:0000256" key="3">
    <source>
        <dbReference type="ARBA" id="ARBA00022801"/>
    </source>
</evidence>